<dbReference type="PANTHER" id="PTHR33202">
    <property type="entry name" value="ZINC UPTAKE REGULATION PROTEIN"/>
    <property type="match status" value="1"/>
</dbReference>
<reference evidence="2 4" key="1">
    <citation type="submission" date="2016-10" db="EMBL/GenBank/DDBJ databases">
        <authorList>
            <person name="de Groot N.N."/>
        </authorList>
    </citation>
    <scope>NUCLEOTIDE SEQUENCE [LARGE SCALE GENOMIC DNA]</scope>
    <source>
        <strain evidence="2 4">CGMCC 1.9156</strain>
    </source>
</reference>
<dbReference type="GO" id="GO:1900376">
    <property type="term" value="P:regulation of secondary metabolite biosynthetic process"/>
    <property type="evidence" value="ECO:0007669"/>
    <property type="project" value="TreeGrafter"/>
</dbReference>
<feature type="binding site" evidence="1">
    <location>
        <position position="99"/>
    </location>
    <ligand>
        <name>Zn(2+)</name>
        <dbReference type="ChEBI" id="CHEBI:29105"/>
    </ligand>
</feature>
<reference evidence="3 5" key="2">
    <citation type="submission" date="2019-03" db="EMBL/GenBank/DDBJ databases">
        <title>Freshwater and sediment microbial communities from various areas in North America, analyzing microbe dynamics in response to fracking.</title>
        <authorList>
            <person name="Lamendella R."/>
        </authorList>
    </citation>
    <scope>NUCLEOTIDE SEQUENCE [LARGE SCALE GENOMIC DNA]</scope>
    <source>
        <strain evidence="3 5">114D</strain>
    </source>
</reference>
<dbReference type="EMBL" id="FONW01000008">
    <property type="protein sequence ID" value="SFF52191.1"/>
    <property type="molecule type" value="Genomic_DNA"/>
</dbReference>
<protein>
    <submittedName>
        <fullName evidence="3">Fur family ferric uptake transcriptional regulator</fullName>
    </submittedName>
    <submittedName>
        <fullName evidence="2">Fur family transcriptional regulator, ferric uptake regulator</fullName>
    </submittedName>
</protein>
<dbReference type="Proteomes" id="UP000198964">
    <property type="component" value="Unassembled WGS sequence"/>
</dbReference>
<evidence type="ECO:0000313" key="2">
    <source>
        <dbReference type="EMBL" id="SFF52191.1"/>
    </source>
</evidence>
<gene>
    <name evidence="3" type="ORF">DET52_10798</name>
    <name evidence="2" type="ORF">SAMN05216283_108118</name>
</gene>
<dbReference type="Proteomes" id="UP000294848">
    <property type="component" value="Unassembled WGS sequence"/>
</dbReference>
<feature type="binding site" evidence="1">
    <location>
        <position position="96"/>
    </location>
    <ligand>
        <name>Zn(2+)</name>
        <dbReference type="ChEBI" id="CHEBI:29105"/>
    </ligand>
</feature>
<dbReference type="GO" id="GO:0003700">
    <property type="term" value="F:DNA-binding transcription factor activity"/>
    <property type="evidence" value="ECO:0007669"/>
    <property type="project" value="InterPro"/>
</dbReference>
<proteinExistence type="predicted"/>
<evidence type="ECO:0000313" key="3">
    <source>
        <dbReference type="EMBL" id="TDN98970.1"/>
    </source>
</evidence>
<dbReference type="GO" id="GO:0008270">
    <property type="term" value="F:zinc ion binding"/>
    <property type="evidence" value="ECO:0007669"/>
    <property type="project" value="TreeGrafter"/>
</dbReference>
<dbReference type="AlphaFoldDB" id="A0A1I2JHN9"/>
<sequence>MKEKIDRKLEAKSIKPTAMRQLILEYLMESRNAVSLADLEDKFDYADRSTLFRTLKTFEKHKLIHCIEDGTGSQKYAVCLDACEVDHEDFHVHFLCEKCHQTYCLYDVEVPAIKLPSGFTPEAINLIVKGVCHACR</sequence>
<dbReference type="InterPro" id="IPR036390">
    <property type="entry name" value="WH_DNA-bd_sf"/>
</dbReference>
<dbReference type="GO" id="GO:0045892">
    <property type="term" value="P:negative regulation of DNA-templated transcription"/>
    <property type="evidence" value="ECO:0007669"/>
    <property type="project" value="TreeGrafter"/>
</dbReference>
<dbReference type="Gene3D" id="1.10.10.10">
    <property type="entry name" value="Winged helix-like DNA-binding domain superfamily/Winged helix DNA-binding domain"/>
    <property type="match status" value="1"/>
</dbReference>
<feature type="binding site" evidence="1">
    <location>
        <position position="132"/>
    </location>
    <ligand>
        <name>Zn(2+)</name>
        <dbReference type="ChEBI" id="CHEBI:29105"/>
    </ligand>
</feature>
<accession>A0A1I2JHN9</accession>
<feature type="binding site" evidence="1">
    <location>
        <position position="135"/>
    </location>
    <ligand>
        <name>Zn(2+)</name>
        <dbReference type="ChEBI" id="CHEBI:29105"/>
    </ligand>
</feature>
<dbReference type="InterPro" id="IPR036388">
    <property type="entry name" value="WH-like_DNA-bd_sf"/>
</dbReference>
<organism evidence="2 4">
    <name type="scientific">Sunxiuqinia elliptica</name>
    <dbReference type="NCBI Taxonomy" id="655355"/>
    <lineage>
        <taxon>Bacteria</taxon>
        <taxon>Pseudomonadati</taxon>
        <taxon>Bacteroidota</taxon>
        <taxon>Bacteroidia</taxon>
        <taxon>Marinilabiliales</taxon>
        <taxon>Prolixibacteraceae</taxon>
        <taxon>Sunxiuqinia</taxon>
    </lineage>
</organism>
<dbReference type="EMBL" id="SNWI01000007">
    <property type="protein sequence ID" value="TDN98970.1"/>
    <property type="molecule type" value="Genomic_DNA"/>
</dbReference>
<keyword evidence="1" id="KW-0479">Metal-binding</keyword>
<keyword evidence="4" id="KW-1185">Reference proteome</keyword>
<dbReference type="OrthoDB" id="594893at2"/>
<keyword evidence="1" id="KW-0862">Zinc</keyword>
<comment type="cofactor">
    <cofactor evidence="1">
        <name>Zn(2+)</name>
        <dbReference type="ChEBI" id="CHEBI:29105"/>
    </cofactor>
    <text evidence="1">Binds 1 zinc ion per subunit.</text>
</comment>
<dbReference type="GO" id="GO:0000976">
    <property type="term" value="F:transcription cis-regulatory region binding"/>
    <property type="evidence" value="ECO:0007669"/>
    <property type="project" value="TreeGrafter"/>
</dbReference>
<name>A0A1I2JHN9_9BACT</name>
<dbReference type="Pfam" id="PF01475">
    <property type="entry name" value="FUR"/>
    <property type="match status" value="1"/>
</dbReference>
<evidence type="ECO:0000313" key="5">
    <source>
        <dbReference type="Proteomes" id="UP000294848"/>
    </source>
</evidence>
<evidence type="ECO:0000256" key="1">
    <source>
        <dbReference type="PIRSR" id="PIRSR602481-1"/>
    </source>
</evidence>
<dbReference type="PANTHER" id="PTHR33202:SF22">
    <property type="entry name" value="HYDROGEN PEROXIDE SENSITIVE REPRESSOR"/>
    <property type="match status" value="1"/>
</dbReference>
<dbReference type="RefSeq" id="WP_093920630.1">
    <property type="nucleotide sequence ID" value="NZ_FONW01000008.1"/>
</dbReference>
<dbReference type="STRING" id="655355.SAMN05216283_108118"/>
<dbReference type="InterPro" id="IPR002481">
    <property type="entry name" value="FUR"/>
</dbReference>
<dbReference type="SUPFAM" id="SSF46785">
    <property type="entry name" value="Winged helix' DNA-binding domain"/>
    <property type="match status" value="1"/>
</dbReference>
<evidence type="ECO:0000313" key="4">
    <source>
        <dbReference type="Proteomes" id="UP000198964"/>
    </source>
</evidence>